<organism evidence="1 2">
    <name type="scientific">Paraburkholderia phymatum</name>
    <dbReference type="NCBI Taxonomy" id="148447"/>
    <lineage>
        <taxon>Bacteria</taxon>
        <taxon>Pseudomonadati</taxon>
        <taxon>Pseudomonadota</taxon>
        <taxon>Betaproteobacteria</taxon>
        <taxon>Burkholderiales</taxon>
        <taxon>Burkholderiaceae</taxon>
        <taxon>Paraburkholderia</taxon>
    </lineage>
</organism>
<reference evidence="1" key="1">
    <citation type="submission" date="2024-07" db="EMBL/GenBank/DDBJ databases">
        <title>A survey of Mimosa microsymbionts across Brazilian biomes reveals a high diversity of Paraburkholderia nodulating endemic species, but also that Cupriavidus is common as a symbiont of widespread species.</title>
        <authorList>
            <person name="Rouws L."/>
            <person name="Barauna A."/>
            <person name="Beukes C."/>
            <person name="Rouws J.R.C."/>
            <person name="De Faria S.M."/>
            <person name="Gross E."/>
            <person name="Bueno Dos Reis Junior F."/>
            <person name="Simon M.F."/>
            <person name="Maluk M."/>
            <person name="Odee D.W."/>
            <person name="Kenicer G."/>
            <person name="Young J.P.W."/>
            <person name="Reis V.M."/>
            <person name="Zilli J."/>
            <person name="James E.K."/>
        </authorList>
    </citation>
    <scope>NUCLEOTIDE SEQUENCE</scope>
    <source>
        <strain evidence="1">EG181B</strain>
    </source>
</reference>
<comment type="caution">
    <text evidence="1">The sequence shown here is derived from an EMBL/GenBank/DDBJ whole genome shotgun (WGS) entry which is preliminary data.</text>
</comment>
<gene>
    <name evidence="1" type="ORF">AB4Y32_25335</name>
</gene>
<accession>A0ACC6U653</accession>
<sequence>MANLDSVQVSVSSNTDGHVIETHQVIPDSLLRDLEEKRLNSHTAREREFMEVASIPVCIVDKWLREGYDVFAEPIRKTVAKLKSENLEYFLSTAKEV</sequence>
<evidence type="ECO:0000313" key="1">
    <source>
        <dbReference type="EMBL" id="MEX3935074.1"/>
    </source>
</evidence>
<name>A0ACC6U653_9BURK</name>
<keyword evidence="2" id="KW-1185">Reference proteome</keyword>
<protein>
    <submittedName>
        <fullName evidence="1">Uncharacterized protein</fullName>
    </submittedName>
</protein>
<proteinExistence type="predicted"/>
<dbReference type="EMBL" id="JBFRCH010000017">
    <property type="protein sequence ID" value="MEX3935074.1"/>
    <property type="molecule type" value="Genomic_DNA"/>
</dbReference>
<dbReference type="Proteomes" id="UP001558850">
    <property type="component" value="Unassembled WGS sequence"/>
</dbReference>
<evidence type="ECO:0000313" key="2">
    <source>
        <dbReference type="Proteomes" id="UP001558850"/>
    </source>
</evidence>